<name>A0A8H5C3C7_9AGAR</name>
<evidence type="ECO:0000313" key="3">
    <source>
        <dbReference type="EMBL" id="KAF5333984.1"/>
    </source>
</evidence>
<organism evidence="3 4">
    <name type="scientific">Ephemerocybe angulata</name>
    <dbReference type="NCBI Taxonomy" id="980116"/>
    <lineage>
        <taxon>Eukaryota</taxon>
        <taxon>Fungi</taxon>
        <taxon>Dikarya</taxon>
        <taxon>Basidiomycota</taxon>
        <taxon>Agaricomycotina</taxon>
        <taxon>Agaricomycetes</taxon>
        <taxon>Agaricomycetidae</taxon>
        <taxon>Agaricales</taxon>
        <taxon>Agaricineae</taxon>
        <taxon>Psathyrellaceae</taxon>
        <taxon>Ephemerocybe</taxon>
    </lineage>
</organism>
<comment type="caution">
    <text evidence="3">The sequence shown here is derived from an EMBL/GenBank/DDBJ whole genome shotgun (WGS) entry which is preliminary data.</text>
</comment>
<evidence type="ECO:0000313" key="4">
    <source>
        <dbReference type="Proteomes" id="UP000541558"/>
    </source>
</evidence>
<evidence type="ECO:0000259" key="2">
    <source>
        <dbReference type="Pfam" id="PF10396"/>
    </source>
</evidence>
<feature type="compositionally biased region" description="Low complexity" evidence="1">
    <location>
        <begin position="75"/>
        <end position="89"/>
    </location>
</feature>
<protein>
    <recommendedName>
        <fullName evidence="2">GTP-binding protein TrmE N-terminal domain-containing protein</fullName>
    </recommendedName>
</protein>
<sequence length="157" mass="16691">MVKPHTAKGKPITNPTPWKLHRCRIVHPSDESNTLDDGLAVFFKGPKSFTSEDTLELHLHSGRAVISAVLSALSSSTTSSTPMTTSSSSAPPPTPTPTFSTLRPAAPGEFTRRAFLGGRLDLTQVEGLKDLIDAETEGQRRLAVRAAEGEVRASSAA</sequence>
<dbReference type="GO" id="GO:0002098">
    <property type="term" value="P:tRNA wobble uridine modification"/>
    <property type="evidence" value="ECO:0007669"/>
    <property type="project" value="TreeGrafter"/>
</dbReference>
<dbReference type="Proteomes" id="UP000541558">
    <property type="component" value="Unassembled WGS sequence"/>
</dbReference>
<dbReference type="OrthoDB" id="188276at2759"/>
<dbReference type="InterPro" id="IPR027266">
    <property type="entry name" value="TrmE/GcvT-like"/>
</dbReference>
<dbReference type="InterPro" id="IPR027368">
    <property type="entry name" value="MnmE_dom2"/>
</dbReference>
<dbReference type="GO" id="GO:0030488">
    <property type="term" value="P:tRNA methylation"/>
    <property type="evidence" value="ECO:0007669"/>
    <property type="project" value="TreeGrafter"/>
</dbReference>
<dbReference type="SUPFAM" id="SSF116878">
    <property type="entry name" value="TrmE connector domain"/>
    <property type="match status" value="1"/>
</dbReference>
<feature type="domain" description="GTP-binding protein TrmE N-terminal" evidence="2">
    <location>
        <begin position="16"/>
        <end position="119"/>
    </location>
</feature>
<feature type="region of interest" description="Disordered" evidence="1">
    <location>
        <begin position="75"/>
        <end position="106"/>
    </location>
</feature>
<gene>
    <name evidence="3" type="ORF">D9611_015051</name>
</gene>
<dbReference type="Pfam" id="PF10396">
    <property type="entry name" value="TrmE_N"/>
    <property type="match status" value="1"/>
</dbReference>
<evidence type="ECO:0000256" key="1">
    <source>
        <dbReference type="SAM" id="MobiDB-lite"/>
    </source>
</evidence>
<dbReference type="InterPro" id="IPR018948">
    <property type="entry name" value="GTP-bd_TrmE_N"/>
</dbReference>
<dbReference type="PANTHER" id="PTHR42714">
    <property type="entry name" value="TRNA MODIFICATION GTPASE GTPBP3"/>
    <property type="match status" value="1"/>
</dbReference>
<accession>A0A8H5C3C7</accession>
<dbReference type="EMBL" id="JAACJK010000088">
    <property type="protein sequence ID" value="KAF5333984.1"/>
    <property type="molecule type" value="Genomic_DNA"/>
</dbReference>
<dbReference type="PANTHER" id="PTHR42714:SF2">
    <property type="entry name" value="TRNA MODIFICATION GTPASE GTPBP3, MITOCHONDRIAL"/>
    <property type="match status" value="1"/>
</dbReference>
<dbReference type="Gene3D" id="1.20.120.430">
    <property type="entry name" value="tRNA modification GTPase MnmE domain 2"/>
    <property type="match status" value="1"/>
</dbReference>
<dbReference type="GO" id="GO:0005739">
    <property type="term" value="C:mitochondrion"/>
    <property type="evidence" value="ECO:0007669"/>
    <property type="project" value="TreeGrafter"/>
</dbReference>
<proteinExistence type="predicted"/>
<dbReference type="SUPFAM" id="SSF103025">
    <property type="entry name" value="Folate-binding domain"/>
    <property type="match status" value="1"/>
</dbReference>
<keyword evidence="4" id="KW-1185">Reference proteome</keyword>
<dbReference type="AlphaFoldDB" id="A0A8H5C3C7"/>
<reference evidence="3 4" key="1">
    <citation type="journal article" date="2020" name="ISME J.">
        <title>Uncovering the hidden diversity of litter-decomposition mechanisms in mushroom-forming fungi.</title>
        <authorList>
            <person name="Floudas D."/>
            <person name="Bentzer J."/>
            <person name="Ahren D."/>
            <person name="Johansson T."/>
            <person name="Persson P."/>
            <person name="Tunlid A."/>
        </authorList>
    </citation>
    <scope>NUCLEOTIDE SEQUENCE [LARGE SCALE GENOMIC DNA]</scope>
    <source>
        <strain evidence="3 4">CBS 175.51</strain>
    </source>
</reference>
<dbReference type="Gene3D" id="3.30.1360.120">
    <property type="entry name" value="Probable tRNA modification gtpase trme, domain 1"/>
    <property type="match status" value="1"/>
</dbReference>